<feature type="region of interest" description="Disordered" evidence="1">
    <location>
        <begin position="167"/>
        <end position="190"/>
    </location>
</feature>
<evidence type="ECO:0000313" key="3">
    <source>
        <dbReference type="Proteomes" id="UP001174347"/>
    </source>
</evidence>
<name>A0ABT8Q443_9CORY</name>
<proteinExistence type="predicted"/>
<reference evidence="2" key="1">
    <citation type="submission" date="2023-07" db="EMBL/GenBank/DDBJ databases">
        <title>Insights into the diversity of cutaneous corynebacteria.</title>
        <authorList>
            <person name="Bruggemann H."/>
            <person name="Poehlein A."/>
        </authorList>
    </citation>
    <scope>NUCLEOTIDE SEQUENCE</scope>
    <source>
        <strain evidence="2">P7_F1</strain>
    </source>
</reference>
<evidence type="ECO:0000313" key="2">
    <source>
        <dbReference type="EMBL" id="MDN8619687.1"/>
    </source>
</evidence>
<sequence>MPQAENMRLASQIIAYGSAAAPSKFPKDDPIVLNVWADVLETINVPEDVWPEAIRYWAATTHTDTMAGPWDIIHAAKQVIKQWERDESKKYILEAHRWKHRVARAKRNYGPEFEMHKVVPPPHWTGIDATQDPDGLDVVEIARAGWHRAQQQPPEVEMQPEEFFARLKRNIDKNRLPEPGEDTQPPQNTP</sequence>
<accession>A0ABT8Q443</accession>
<protein>
    <submittedName>
        <fullName evidence="2">Uncharacterized protein</fullName>
    </submittedName>
</protein>
<dbReference type="RefSeq" id="WP_023021050.1">
    <property type="nucleotide sequence ID" value="NZ_CP175769.1"/>
</dbReference>
<comment type="caution">
    <text evidence="2">The sequence shown here is derived from an EMBL/GenBank/DDBJ whole genome shotgun (WGS) entry which is preliminary data.</text>
</comment>
<dbReference type="Proteomes" id="UP001174347">
    <property type="component" value="Unassembled WGS sequence"/>
</dbReference>
<keyword evidence="3" id="KW-1185">Reference proteome</keyword>
<evidence type="ECO:0000256" key="1">
    <source>
        <dbReference type="SAM" id="MobiDB-lite"/>
    </source>
</evidence>
<gene>
    <name evidence="2" type="ORF">Q0N36_03690</name>
</gene>
<feature type="compositionally biased region" description="Basic and acidic residues" evidence="1">
    <location>
        <begin position="167"/>
        <end position="178"/>
    </location>
</feature>
<organism evidence="2 3">
    <name type="scientific">Corynebacterium kefirresidentii</name>
    <dbReference type="NCBI Taxonomy" id="1979527"/>
    <lineage>
        <taxon>Bacteria</taxon>
        <taxon>Bacillati</taxon>
        <taxon>Actinomycetota</taxon>
        <taxon>Actinomycetes</taxon>
        <taxon>Mycobacteriales</taxon>
        <taxon>Corynebacteriaceae</taxon>
        <taxon>Corynebacterium</taxon>
    </lineage>
</organism>
<dbReference type="EMBL" id="JAUKFM010000002">
    <property type="protein sequence ID" value="MDN8619687.1"/>
    <property type="molecule type" value="Genomic_DNA"/>
</dbReference>